<dbReference type="AlphaFoldDB" id="A0A8D8YKB5"/>
<keyword evidence="1" id="KW-1133">Transmembrane helix</keyword>
<name>A0A8D8YKB5_9HEMI</name>
<keyword evidence="1" id="KW-0472">Membrane</keyword>
<dbReference type="EMBL" id="HBUF01380688">
    <property type="protein sequence ID" value="CAG6730134.1"/>
    <property type="molecule type" value="Transcribed_RNA"/>
</dbReference>
<sequence length="120" mass="13973">MNFILSFHFMCIYFSPFFINLPQIILSFFFFLLPIILLKMPNGVKFPISFQPPFLQNEILKGHLYSTIYTRLMGDTIISVAENDMKQTTIVGSPRALHRLSLILMIQLQRLNLKVFEKTG</sequence>
<reference evidence="2" key="1">
    <citation type="submission" date="2021-05" db="EMBL/GenBank/DDBJ databases">
        <authorList>
            <person name="Alioto T."/>
            <person name="Alioto T."/>
            <person name="Gomez Garrido J."/>
        </authorList>
    </citation>
    <scope>NUCLEOTIDE SEQUENCE</scope>
</reference>
<dbReference type="EMBL" id="HBUF01380687">
    <property type="protein sequence ID" value="CAG6730133.1"/>
    <property type="molecule type" value="Transcribed_RNA"/>
</dbReference>
<accession>A0A8D8YKB5</accession>
<keyword evidence="1" id="KW-0812">Transmembrane</keyword>
<organism evidence="2">
    <name type="scientific">Cacopsylla melanoneura</name>
    <dbReference type="NCBI Taxonomy" id="428564"/>
    <lineage>
        <taxon>Eukaryota</taxon>
        <taxon>Metazoa</taxon>
        <taxon>Ecdysozoa</taxon>
        <taxon>Arthropoda</taxon>
        <taxon>Hexapoda</taxon>
        <taxon>Insecta</taxon>
        <taxon>Pterygota</taxon>
        <taxon>Neoptera</taxon>
        <taxon>Paraneoptera</taxon>
        <taxon>Hemiptera</taxon>
        <taxon>Sternorrhyncha</taxon>
        <taxon>Psylloidea</taxon>
        <taxon>Psyllidae</taxon>
        <taxon>Psyllinae</taxon>
        <taxon>Cacopsylla</taxon>
    </lineage>
</organism>
<evidence type="ECO:0000313" key="2">
    <source>
        <dbReference type="EMBL" id="CAG6730134.1"/>
    </source>
</evidence>
<evidence type="ECO:0000256" key="1">
    <source>
        <dbReference type="SAM" id="Phobius"/>
    </source>
</evidence>
<feature type="transmembrane region" description="Helical" evidence="1">
    <location>
        <begin position="12"/>
        <end position="38"/>
    </location>
</feature>
<protein>
    <submittedName>
        <fullName evidence="2">Uncharacterized protein</fullName>
    </submittedName>
</protein>
<proteinExistence type="predicted"/>